<keyword evidence="2" id="KW-0472">Membrane</keyword>
<comment type="caution">
    <text evidence="3">The sequence shown here is derived from an EMBL/GenBank/DDBJ whole genome shotgun (WGS) entry which is preliminary data.</text>
</comment>
<gene>
    <name evidence="3" type="ORF">GCM10010170_057040</name>
</gene>
<evidence type="ECO:0000313" key="3">
    <source>
        <dbReference type="EMBL" id="GAA2361558.1"/>
    </source>
</evidence>
<sequence length="213" mass="21183">MTEPNPPSFLDGLDGGSGMPEPPPQEFSRRTIALMAGGGLAVVAVAGLLFAALSTGGDDPPNRPAVIGATPAPVVPVGPDAAASSAAPSATLPTSAARPSASRTSARPSASAPTPTGPPRVVSVTVSADPASFSNCLGVLTTKITVRMELSGPGASVRYTINDAMTVRRTATGTSFSETTQILVAPTPGEHRVRVAVSQPSAAGAETTVRVSC</sequence>
<feature type="transmembrane region" description="Helical" evidence="2">
    <location>
        <begin position="32"/>
        <end position="53"/>
    </location>
</feature>
<protein>
    <submittedName>
        <fullName evidence="3">Uncharacterized protein</fullName>
    </submittedName>
</protein>
<accession>A0ABN3GUQ8</accession>
<dbReference type="Proteomes" id="UP001501444">
    <property type="component" value="Unassembled WGS sequence"/>
</dbReference>
<reference evidence="3 4" key="1">
    <citation type="journal article" date="2019" name="Int. J. Syst. Evol. Microbiol.">
        <title>The Global Catalogue of Microorganisms (GCM) 10K type strain sequencing project: providing services to taxonomists for standard genome sequencing and annotation.</title>
        <authorList>
            <consortium name="The Broad Institute Genomics Platform"/>
            <consortium name="The Broad Institute Genome Sequencing Center for Infectious Disease"/>
            <person name="Wu L."/>
            <person name="Ma J."/>
        </authorList>
    </citation>
    <scope>NUCLEOTIDE SEQUENCE [LARGE SCALE GENOMIC DNA]</scope>
    <source>
        <strain evidence="3 4">JCM 3272</strain>
    </source>
</reference>
<keyword evidence="4" id="KW-1185">Reference proteome</keyword>
<feature type="region of interest" description="Disordered" evidence="1">
    <location>
        <begin position="79"/>
        <end position="120"/>
    </location>
</feature>
<proteinExistence type="predicted"/>
<feature type="compositionally biased region" description="Low complexity" evidence="1">
    <location>
        <begin position="79"/>
        <end position="114"/>
    </location>
</feature>
<dbReference type="RefSeq" id="WP_344615616.1">
    <property type="nucleotide sequence ID" value="NZ_BAAARV010000053.1"/>
</dbReference>
<evidence type="ECO:0000313" key="4">
    <source>
        <dbReference type="Proteomes" id="UP001501444"/>
    </source>
</evidence>
<evidence type="ECO:0000256" key="2">
    <source>
        <dbReference type="SAM" id="Phobius"/>
    </source>
</evidence>
<keyword evidence="2" id="KW-1133">Transmembrane helix</keyword>
<dbReference type="EMBL" id="BAAARV010000053">
    <property type="protein sequence ID" value="GAA2361558.1"/>
    <property type="molecule type" value="Genomic_DNA"/>
</dbReference>
<evidence type="ECO:0000256" key="1">
    <source>
        <dbReference type="SAM" id="MobiDB-lite"/>
    </source>
</evidence>
<name>A0ABN3GUQ8_9ACTN</name>
<feature type="region of interest" description="Disordered" evidence="1">
    <location>
        <begin position="1"/>
        <end position="26"/>
    </location>
</feature>
<keyword evidence="2" id="KW-0812">Transmembrane</keyword>
<organism evidence="3 4">
    <name type="scientific">Dactylosporangium salmoneum</name>
    <dbReference type="NCBI Taxonomy" id="53361"/>
    <lineage>
        <taxon>Bacteria</taxon>
        <taxon>Bacillati</taxon>
        <taxon>Actinomycetota</taxon>
        <taxon>Actinomycetes</taxon>
        <taxon>Micromonosporales</taxon>
        <taxon>Micromonosporaceae</taxon>
        <taxon>Dactylosporangium</taxon>
    </lineage>
</organism>